<protein>
    <submittedName>
        <fullName evidence="10">Uncharacterized transporter slc-17.2-like</fullName>
    </submittedName>
</protein>
<comment type="subcellular location">
    <subcellularLocation>
        <location evidence="1">Membrane</location>
        <topology evidence="1">Multi-pass membrane protein</topology>
    </subcellularLocation>
</comment>
<feature type="transmembrane region" description="Helical" evidence="7">
    <location>
        <begin position="440"/>
        <end position="459"/>
    </location>
</feature>
<proteinExistence type="predicted"/>
<dbReference type="PROSITE" id="PS50850">
    <property type="entry name" value="MFS"/>
    <property type="match status" value="1"/>
</dbReference>
<evidence type="ECO:0000256" key="7">
    <source>
        <dbReference type="SAM" id="Phobius"/>
    </source>
</evidence>
<feature type="transmembrane region" description="Helical" evidence="7">
    <location>
        <begin position="408"/>
        <end position="428"/>
    </location>
</feature>
<dbReference type="PANTHER" id="PTHR11662">
    <property type="entry name" value="SOLUTE CARRIER FAMILY 17"/>
    <property type="match status" value="1"/>
</dbReference>
<evidence type="ECO:0000256" key="2">
    <source>
        <dbReference type="ARBA" id="ARBA00022448"/>
    </source>
</evidence>
<keyword evidence="4" id="KW-0769">Symport</keyword>
<dbReference type="InterPro" id="IPR036259">
    <property type="entry name" value="MFS_trans_sf"/>
</dbReference>
<reference evidence="10" key="1">
    <citation type="submission" date="2025-08" db="UniProtKB">
        <authorList>
            <consortium name="RefSeq"/>
        </authorList>
    </citation>
    <scope>IDENTIFICATION</scope>
    <source>
        <tissue evidence="10">Whole sample</tissue>
    </source>
</reference>
<keyword evidence="2" id="KW-0813">Transport</keyword>
<evidence type="ECO:0000313" key="10">
    <source>
        <dbReference type="RefSeq" id="XP_022344624.1"/>
    </source>
</evidence>
<dbReference type="InterPro" id="IPR011701">
    <property type="entry name" value="MFS"/>
</dbReference>
<feature type="transmembrane region" description="Helical" evidence="7">
    <location>
        <begin position="385"/>
        <end position="402"/>
    </location>
</feature>
<dbReference type="FunFam" id="1.20.1250.20:FF:000003">
    <property type="entry name" value="Solute carrier family 17 member 3"/>
    <property type="match status" value="1"/>
</dbReference>
<dbReference type="InterPro" id="IPR020846">
    <property type="entry name" value="MFS_dom"/>
</dbReference>
<dbReference type="Gene3D" id="1.20.1250.20">
    <property type="entry name" value="MFS general substrate transporter like domains"/>
    <property type="match status" value="2"/>
</dbReference>
<dbReference type="OrthoDB" id="6160692at2759"/>
<dbReference type="GO" id="GO:0016020">
    <property type="term" value="C:membrane"/>
    <property type="evidence" value="ECO:0007669"/>
    <property type="project" value="UniProtKB-SubCell"/>
</dbReference>
<keyword evidence="6 7" id="KW-0472">Membrane</keyword>
<dbReference type="Pfam" id="PF07690">
    <property type="entry name" value="MFS_1"/>
    <property type="match status" value="1"/>
</dbReference>
<dbReference type="GeneID" id="111137454"/>
<feature type="transmembrane region" description="Helical" evidence="7">
    <location>
        <begin position="50"/>
        <end position="67"/>
    </location>
</feature>
<evidence type="ECO:0000256" key="1">
    <source>
        <dbReference type="ARBA" id="ARBA00004141"/>
    </source>
</evidence>
<accession>A0A8B8EXA1</accession>
<feature type="transmembrane region" description="Helical" evidence="7">
    <location>
        <begin position="471"/>
        <end position="492"/>
    </location>
</feature>
<keyword evidence="3 7" id="KW-0812">Transmembrane</keyword>
<dbReference type="GO" id="GO:0006820">
    <property type="term" value="P:monoatomic anion transport"/>
    <property type="evidence" value="ECO:0007669"/>
    <property type="project" value="TreeGrafter"/>
</dbReference>
<evidence type="ECO:0000256" key="3">
    <source>
        <dbReference type="ARBA" id="ARBA00022692"/>
    </source>
</evidence>
<feature type="transmembrane region" description="Helical" evidence="7">
    <location>
        <begin position="239"/>
        <end position="259"/>
    </location>
</feature>
<dbReference type="FunFam" id="1.20.1250.20:FF:000423">
    <property type="entry name" value="Putative inorganic phosphate cotransporter-like Protein"/>
    <property type="match status" value="1"/>
</dbReference>
<feature type="domain" description="Major facilitator superfamily (MFS) profile" evidence="8">
    <location>
        <begin position="54"/>
        <end position="497"/>
    </location>
</feature>
<gene>
    <name evidence="10" type="primary">LOC111137454</name>
</gene>
<feature type="transmembrane region" description="Helical" evidence="7">
    <location>
        <begin position="307"/>
        <end position="328"/>
    </location>
</feature>
<keyword evidence="5 7" id="KW-1133">Transmembrane helix</keyword>
<feature type="transmembrane region" description="Helical" evidence="7">
    <location>
        <begin position="122"/>
        <end position="141"/>
    </location>
</feature>
<sequence length="539" mass="60211">MRMTYDFKGNGLDLQPHIVQICKCRQKPGGDEFEKEEEYMETIVQKLKSWRWRVAYLALFGMITQIMHRNCISFALVCMCKDGQTHNASHLHSYGKSEEIIPDLASGESCWDSTTQSLVLSAYFYGQLLAPFISGLVSLRFGVRRPMALYMFLSSILLAATPTVARISPNLTIALRAVQGFLGSGCLPMYSQLWDEWAPTSERSELLAFTFSGLDLGILVAFVSSGYLCTIRLDNGWPFIFYTYGAVTIVWVVLWLMFVTDSPKTHPYISNGERKFIRGNRHDHISDKSSDTPVKTPWLEILKSGPVWAMITAMATVAFGMTVVFSYLPKYMNDVYDLNTKENGIMSSFPFLGRGMSIIFIGIVTDKILQRKWISVTRMRKINQCISSCTAAVSIYFVQYVYRADLAILLITVSTAALGGTMSGSYTNALELAPRYASSLSGLAFTINGLGQIIAPMIGSKIIQQGTAENWSNIFLTLAAVYTVGGVVYVLLGSSVELPWYTKAKQDDDNKQEKSKEISTISVTVIEKMKKSHDIFLKI</sequence>
<evidence type="ECO:0000313" key="9">
    <source>
        <dbReference type="Proteomes" id="UP000694844"/>
    </source>
</evidence>
<feature type="transmembrane region" description="Helical" evidence="7">
    <location>
        <begin position="148"/>
        <end position="167"/>
    </location>
</feature>
<dbReference type="AlphaFoldDB" id="A0A8B8EXA1"/>
<evidence type="ECO:0000256" key="4">
    <source>
        <dbReference type="ARBA" id="ARBA00022847"/>
    </source>
</evidence>
<organism evidence="9 10">
    <name type="scientific">Crassostrea virginica</name>
    <name type="common">Eastern oyster</name>
    <dbReference type="NCBI Taxonomy" id="6565"/>
    <lineage>
        <taxon>Eukaryota</taxon>
        <taxon>Metazoa</taxon>
        <taxon>Spiralia</taxon>
        <taxon>Lophotrochozoa</taxon>
        <taxon>Mollusca</taxon>
        <taxon>Bivalvia</taxon>
        <taxon>Autobranchia</taxon>
        <taxon>Pteriomorphia</taxon>
        <taxon>Ostreida</taxon>
        <taxon>Ostreoidea</taxon>
        <taxon>Ostreidae</taxon>
        <taxon>Crassostrea</taxon>
    </lineage>
</organism>
<dbReference type="GO" id="GO:0015293">
    <property type="term" value="F:symporter activity"/>
    <property type="evidence" value="ECO:0007669"/>
    <property type="project" value="UniProtKB-KW"/>
</dbReference>
<evidence type="ECO:0000256" key="6">
    <source>
        <dbReference type="ARBA" id="ARBA00023136"/>
    </source>
</evidence>
<feature type="transmembrane region" description="Helical" evidence="7">
    <location>
        <begin position="206"/>
        <end position="227"/>
    </location>
</feature>
<evidence type="ECO:0000259" key="8">
    <source>
        <dbReference type="PROSITE" id="PS50850"/>
    </source>
</evidence>
<dbReference type="RefSeq" id="XP_022344624.1">
    <property type="nucleotide sequence ID" value="XM_022488916.1"/>
</dbReference>
<evidence type="ECO:0000256" key="5">
    <source>
        <dbReference type="ARBA" id="ARBA00022989"/>
    </source>
</evidence>
<keyword evidence="9" id="KW-1185">Reference proteome</keyword>
<dbReference type="InterPro" id="IPR050382">
    <property type="entry name" value="MFS_Na/Anion_cotransporter"/>
</dbReference>
<name>A0A8B8EXA1_CRAVI</name>
<dbReference type="KEGG" id="cvn:111137454"/>
<dbReference type="SUPFAM" id="SSF103473">
    <property type="entry name" value="MFS general substrate transporter"/>
    <property type="match status" value="1"/>
</dbReference>
<dbReference type="PANTHER" id="PTHR11662:SF399">
    <property type="entry name" value="FI19708P1-RELATED"/>
    <property type="match status" value="1"/>
</dbReference>
<dbReference type="Proteomes" id="UP000694844">
    <property type="component" value="Chromosome 5"/>
</dbReference>